<protein>
    <submittedName>
        <fullName evidence="3">Zinc finger and SCAN domain-containing protein 29</fullName>
    </submittedName>
</protein>
<dbReference type="Proteomes" id="UP000031443">
    <property type="component" value="Unassembled WGS sequence"/>
</dbReference>
<evidence type="ECO:0000313" key="4">
    <source>
        <dbReference type="Proteomes" id="UP000031443"/>
    </source>
</evidence>
<dbReference type="Gene3D" id="1.10.10.60">
    <property type="entry name" value="Homeodomain-like"/>
    <property type="match status" value="1"/>
</dbReference>
<organism evidence="3 4">
    <name type="scientific">Chelonia mydas</name>
    <name type="common">Green sea-turtle</name>
    <name type="synonym">Chelonia agassizi</name>
    <dbReference type="NCBI Taxonomy" id="8469"/>
    <lineage>
        <taxon>Eukaryota</taxon>
        <taxon>Metazoa</taxon>
        <taxon>Chordata</taxon>
        <taxon>Craniata</taxon>
        <taxon>Vertebrata</taxon>
        <taxon>Euteleostomi</taxon>
        <taxon>Archelosauria</taxon>
        <taxon>Testudinata</taxon>
        <taxon>Testudines</taxon>
        <taxon>Cryptodira</taxon>
        <taxon>Durocryptodira</taxon>
        <taxon>Americhelydia</taxon>
        <taxon>Chelonioidea</taxon>
        <taxon>Cheloniidae</taxon>
        <taxon>Chelonia</taxon>
    </lineage>
</organism>
<dbReference type="PANTHER" id="PTHR47595">
    <property type="entry name" value="HEAT SHOCK 70 KDA PROTEIN 14"/>
    <property type="match status" value="1"/>
</dbReference>
<dbReference type="PANTHER" id="PTHR47595:SF1">
    <property type="entry name" value="MYB_SANT-LIKE DNA-BINDING DOMAIN-CONTAINING PROTEIN"/>
    <property type="match status" value="1"/>
</dbReference>
<sequence length="285" mass="31182">MFAAPPLECCSTSVDALGFYCAVIRLQKCSTSVDALVFYCAVIGLQKYPTMSVLATLVITLNSTALPSGNTLVWSNGEVLDLISVWREEAVQPQLCSSQRTYDIYGQISRAMLERGHDRDLLPCRVKVKELWNAYRNAREANSCSGAAPATCCFYKELDAIFGGDPTSMPNTTMDTSEASATRQEEEEEEEQQQSRSEGAPAEEDTTESLDACSQELFSSQEEGSQSRRAAAAFILGRKLFGEKELDSSLTSTECPDCIPEPVEAAEGQIVVLQLLLPSDRGREL</sequence>
<keyword evidence="4" id="KW-1185">Reference proteome</keyword>
<feature type="domain" description="Myb/SANT-like DNA-binding" evidence="2">
    <location>
        <begin position="74"/>
        <end position="161"/>
    </location>
</feature>
<evidence type="ECO:0000259" key="2">
    <source>
        <dbReference type="Pfam" id="PF13837"/>
    </source>
</evidence>
<evidence type="ECO:0000313" key="3">
    <source>
        <dbReference type="EMBL" id="EMP39046.1"/>
    </source>
</evidence>
<dbReference type="EMBL" id="KB517806">
    <property type="protein sequence ID" value="EMP39046.1"/>
    <property type="molecule type" value="Genomic_DNA"/>
</dbReference>
<accession>M7BMB9</accession>
<reference evidence="4" key="1">
    <citation type="journal article" date="2013" name="Nat. Genet.">
        <title>The draft genomes of soft-shell turtle and green sea turtle yield insights into the development and evolution of the turtle-specific body plan.</title>
        <authorList>
            <person name="Wang Z."/>
            <person name="Pascual-Anaya J."/>
            <person name="Zadissa A."/>
            <person name="Li W."/>
            <person name="Niimura Y."/>
            <person name="Huang Z."/>
            <person name="Li C."/>
            <person name="White S."/>
            <person name="Xiong Z."/>
            <person name="Fang D."/>
            <person name="Wang B."/>
            <person name="Ming Y."/>
            <person name="Chen Y."/>
            <person name="Zheng Y."/>
            <person name="Kuraku S."/>
            <person name="Pignatelli M."/>
            <person name="Herrero J."/>
            <person name="Beal K."/>
            <person name="Nozawa M."/>
            <person name="Li Q."/>
            <person name="Wang J."/>
            <person name="Zhang H."/>
            <person name="Yu L."/>
            <person name="Shigenobu S."/>
            <person name="Wang J."/>
            <person name="Liu J."/>
            <person name="Flicek P."/>
            <person name="Searle S."/>
            <person name="Wang J."/>
            <person name="Kuratani S."/>
            <person name="Yin Y."/>
            <person name="Aken B."/>
            <person name="Zhang G."/>
            <person name="Irie N."/>
        </authorList>
    </citation>
    <scope>NUCLEOTIDE SEQUENCE [LARGE SCALE GENOMIC DNA]</scope>
</reference>
<dbReference type="InterPro" id="IPR044822">
    <property type="entry name" value="Myb_DNA-bind_4"/>
</dbReference>
<proteinExistence type="predicted"/>
<dbReference type="AlphaFoldDB" id="M7BMB9"/>
<feature type="region of interest" description="Disordered" evidence="1">
    <location>
        <begin position="165"/>
        <end position="210"/>
    </location>
</feature>
<gene>
    <name evidence="3" type="ORF">UY3_03765</name>
</gene>
<dbReference type="Pfam" id="PF13837">
    <property type="entry name" value="Myb_DNA-bind_4"/>
    <property type="match status" value="1"/>
</dbReference>
<name>M7BMB9_CHEMY</name>
<evidence type="ECO:0000256" key="1">
    <source>
        <dbReference type="SAM" id="MobiDB-lite"/>
    </source>
</evidence>